<evidence type="ECO:0000313" key="6">
    <source>
        <dbReference type="Proteomes" id="UP000193648"/>
    </source>
</evidence>
<evidence type="ECO:0000259" key="4">
    <source>
        <dbReference type="Pfam" id="PF06094"/>
    </source>
</evidence>
<evidence type="ECO:0000256" key="3">
    <source>
        <dbReference type="ARBA" id="ARBA00030602"/>
    </source>
</evidence>
<evidence type="ECO:0000256" key="2">
    <source>
        <dbReference type="ARBA" id="ARBA00022679"/>
    </source>
</evidence>
<dbReference type="Proteomes" id="UP000193648">
    <property type="component" value="Unassembled WGS sequence"/>
</dbReference>
<dbReference type="SUPFAM" id="SSF110857">
    <property type="entry name" value="Gamma-glutamyl cyclotransferase-like"/>
    <property type="match status" value="1"/>
</dbReference>
<dbReference type="PANTHER" id="PTHR31544:SF2">
    <property type="entry name" value="AIG2-LIKE PROTEIN D"/>
    <property type="match status" value="1"/>
</dbReference>
<dbReference type="AlphaFoldDB" id="A0A1Y2GFX2"/>
<keyword evidence="2" id="KW-0808">Transferase</keyword>
<name>A0A1Y2GFX2_9FUNG</name>
<proteinExistence type="inferred from homology"/>
<dbReference type="InParanoid" id="A0A1Y2GFX2"/>
<dbReference type="InterPro" id="IPR009288">
    <property type="entry name" value="AIG2-like_dom"/>
</dbReference>
<feature type="domain" description="Gamma-glutamylcyclotransferase AIG2-like" evidence="4">
    <location>
        <begin position="20"/>
        <end position="163"/>
    </location>
</feature>
<dbReference type="OrthoDB" id="1044435at2759"/>
<sequence>MDTTVMEINSNVPVRNAPPCFFYGSLMESNVLNAVTRPKPDAELFSARASIKRISMGTRKDLKPICLYLQGYTRYTYHNQPFPGMIPSDDAEEIVEGLLVFGHSDLERHRLDQFEGPEYPRIVCSVTVHEKVPARFTINKLNDYEPETVMDAFVYVFKGPIEHLDLKRPWDYEAFKQEHVLAWMTADATFKSMVERTENRILLQS</sequence>
<organism evidence="5 6">
    <name type="scientific">Lobosporangium transversale</name>
    <dbReference type="NCBI Taxonomy" id="64571"/>
    <lineage>
        <taxon>Eukaryota</taxon>
        <taxon>Fungi</taxon>
        <taxon>Fungi incertae sedis</taxon>
        <taxon>Mucoromycota</taxon>
        <taxon>Mortierellomycotina</taxon>
        <taxon>Mortierellomycetes</taxon>
        <taxon>Mortierellales</taxon>
        <taxon>Mortierellaceae</taxon>
        <taxon>Lobosporangium</taxon>
    </lineage>
</organism>
<reference evidence="5 6" key="1">
    <citation type="submission" date="2016-07" db="EMBL/GenBank/DDBJ databases">
        <title>Pervasive Adenine N6-methylation of Active Genes in Fungi.</title>
        <authorList>
            <consortium name="DOE Joint Genome Institute"/>
            <person name="Mondo S.J."/>
            <person name="Dannebaum R.O."/>
            <person name="Kuo R.C."/>
            <person name="Labutti K."/>
            <person name="Haridas S."/>
            <person name="Kuo A."/>
            <person name="Salamov A."/>
            <person name="Ahrendt S.R."/>
            <person name="Lipzen A."/>
            <person name="Sullivan W."/>
            <person name="Andreopoulos W.B."/>
            <person name="Clum A."/>
            <person name="Lindquist E."/>
            <person name="Daum C."/>
            <person name="Ramamoorthy G.K."/>
            <person name="Gryganskyi A."/>
            <person name="Culley D."/>
            <person name="Magnuson J.K."/>
            <person name="James T.Y."/>
            <person name="O'Malley M.A."/>
            <person name="Stajich J.E."/>
            <person name="Spatafora J.W."/>
            <person name="Visel A."/>
            <person name="Grigoriev I.V."/>
        </authorList>
    </citation>
    <scope>NUCLEOTIDE SEQUENCE [LARGE SCALE GENOMIC DNA]</scope>
    <source>
        <strain evidence="5 6">NRRL 3116</strain>
    </source>
</reference>
<dbReference type="Gene3D" id="3.10.490.10">
    <property type="entry name" value="Gamma-glutamyl cyclotransferase-like"/>
    <property type="match status" value="1"/>
</dbReference>
<comment type="caution">
    <text evidence="5">The sequence shown here is derived from an EMBL/GenBank/DDBJ whole genome shotgun (WGS) entry which is preliminary data.</text>
</comment>
<dbReference type="GO" id="GO:0016740">
    <property type="term" value="F:transferase activity"/>
    <property type="evidence" value="ECO:0007669"/>
    <property type="project" value="UniProtKB-KW"/>
</dbReference>
<dbReference type="EMBL" id="MCFF01000033">
    <property type="protein sequence ID" value="ORZ09699.1"/>
    <property type="molecule type" value="Genomic_DNA"/>
</dbReference>
<evidence type="ECO:0000256" key="1">
    <source>
        <dbReference type="ARBA" id="ARBA00008861"/>
    </source>
</evidence>
<dbReference type="Pfam" id="PF06094">
    <property type="entry name" value="GGACT"/>
    <property type="match status" value="1"/>
</dbReference>
<dbReference type="PANTHER" id="PTHR31544">
    <property type="entry name" value="AIG2-LIKE PROTEIN D"/>
    <property type="match status" value="1"/>
</dbReference>
<gene>
    <name evidence="5" type="ORF">BCR41DRAFT_388225</name>
</gene>
<protein>
    <recommendedName>
        <fullName evidence="3">Putative gamma-glutamylcyclotransferase</fullName>
    </recommendedName>
</protein>
<comment type="similarity">
    <text evidence="1">Belongs to the gamma-glutamylcyclotransferase family.</text>
</comment>
<dbReference type="RefSeq" id="XP_021878969.1">
    <property type="nucleotide sequence ID" value="XM_022027979.1"/>
</dbReference>
<dbReference type="InterPro" id="IPR045038">
    <property type="entry name" value="AIG2-like"/>
</dbReference>
<dbReference type="CDD" id="cd06661">
    <property type="entry name" value="GGCT_like"/>
    <property type="match status" value="1"/>
</dbReference>
<dbReference type="InterPro" id="IPR036568">
    <property type="entry name" value="GGCT-like_sf"/>
</dbReference>
<dbReference type="InterPro" id="IPR013024">
    <property type="entry name" value="GGCT-like"/>
</dbReference>
<dbReference type="GeneID" id="33569822"/>
<accession>A0A1Y2GFX2</accession>
<evidence type="ECO:0000313" key="5">
    <source>
        <dbReference type="EMBL" id="ORZ09699.1"/>
    </source>
</evidence>
<keyword evidence="6" id="KW-1185">Reference proteome</keyword>